<feature type="transmembrane region" description="Helical" evidence="9">
    <location>
        <begin position="313"/>
        <end position="335"/>
    </location>
</feature>
<keyword evidence="8 9" id="KW-0472">Membrane</keyword>
<evidence type="ECO:0000313" key="11">
    <source>
        <dbReference type="EMBL" id="CAF0713617.1"/>
    </source>
</evidence>
<gene>
    <name evidence="11" type="ORF">OXX778_LOCUS1357</name>
</gene>
<feature type="domain" description="SLC41A/MgtE integral membrane" evidence="10">
    <location>
        <begin position="165"/>
        <end position="301"/>
    </location>
</feature>
<evidence type="ECO:0000256" key="7">
    <source>
        <dbReference type="ARBA" id="ARBA00023065"/>
    </source>
</evidence>
<evidence type="ECO:0000313" key="12">
    <source>
        <dbReference type="Proteomes" id="UP000663879"/>
    </source>
</evidence>
<feature type="domain" description="SLC41A/MgtE integral membrane" evidence="10">
    <location>
        <begin position="379"/>
        <end position="530"/>
    </location>
</feature>
<dbReference type="InterPro" id="IPR045349">
    <property type="entry name" value="SLC41A1-3"/>
</dbReference>
<dbReference type="GO" id="GO:0005886">
    <property type="term" value="C:plasma membrane"/>
    <property type="evidence" value="ECO:0007669"/>
    <property type="project" value="TreeGrafter"/>
</dbReference>
<evidence type="ECO:0000256" key="4">
    <source>
        <dbReference type="ARBA" id="ARBA00022692"/>
    </source>
</evidence>
<dbReference type="Gene3D" id="1.10.357.20">
    <property type="entry name" value="SLC41 divalent cation transporters, integral membrane domain"/>
    <property type="match status" value="2"/>
</dbReference>
<sequence>MPDLKNNLKETQIYDNVAIVPIVNIINETLETQDSNNIDDEPMLQDVNSTTNLLGLARAESEAGFLKAETNLSKASSQTSIESSLKYGDNIDMIPLMPVTSNIQINQLVPESSHKPSEERWYSILIQVIFPFFIAGFGMVGSGVVLDTVKHWPLFLNIKAIFTLIPALSGLKGNLEMTLASRFSTQVNLGLIKDKSTIMSAVLGNLALTQAQAIVVGFSASIGALILEFFTKDTSIKFDYQNGLVLIAGCMSTASFASLVLAGLMMYIIIISKKFNINPDNIATPIAASLGDLVTIGILAYLCTFLFEIKSMLWIHILIIISFLVLIPIFIYYAYHNDFVKDALRNGWVPILLAMAISSAGGFIMGFAIDNFDDVAIFQPVVNGVGGNLVAIFASRLSTALHKTSDQGTIPSWAPKKWYLYFSQTFFGKSNPESDTGLILALLSIPGHLIFYFIITKIKVLQGKEVNPAILTPSFVSFYTSVAILQVVLLLLICYWLVHLTWRKNMNPDNVCIPYLTAIGDLLGTAFLAICFYTLYAAGETRLKTS</sequence>
<evidence type="ECO:0000256" key="1">
    <source>
        <dbReference type="ARBA" id="ARBA00004141"/>
    </source>
</evidence>
<comment type="similarity">
    <text evidence="2">Belongs to the SLC41A transporter family.</text>
</comment>
<feature type="transmembrane region" description="Helical" evidence="9">
    <location>
        <begin position="282"/>
        <end position="307"/>
    </location>
</feature>
<dbReference type="InterPro" id="IPR036739">
    <property type="entry name" value="SLC41_membr_dom_sf"/>
</dbReference>
<dbReference type="Pfam" id="PF01769">
    <property type="entry name" value="MgtE"/>
    <property type="match status" value="2"/>
</dbReference>
<keyword evidence="4 9" id="KW-0812">Transmembrane</keyword>
<proteinExistence type="inferred from homology"/>
<evidence type="ECO:0000256" key="8">
    <source>
        <dbReference type="ARBA" id="ARBA00023136"/>
    </source>
</evidence>
<protein>
    <recommendedName>
        <fullName evidence="10">SLC41A/MgtE integral membrane domain-containing protein</fullName>
    </recommendedName>
</protein>
<dbReference type="InterPro" id="IPR006667">
    <property type="entry name" value="SLC41_membr_dom"/>
</dbReference>
<accession>A0A813M639</accession>
<reference evidence="11" key="1">
    <citation type="submission" date="2021-02" db="EMBL/GenBank/DDBJ databases">
        <authorList>
            <person name="Nowell W R."/>
        </authorList>
    </citation>
    <scope>NUCLEOTIDE SEQUENCE</scope>
    <source>
        <strain evidence="11">Ploen Becks lab</strain>
    </source>
</reference>
<evidence type="ECO:0000256" key="9">
    <source>
        <dbReference type="SAM" id="Phobius"/>
    </source>
</evidence>
<organism evidence="11 12">
    <name type="scientific">Brachionus calyciflorus</name>
    <dbReference type="NCBI Taxonomy" id="104777"/>
    <lineage>
        <taxon>Eukaryota</taxon>
        <taxon>Metazoa</taxon>
        <taxon>Spiralia</taxon>
        <taxon>Gnathifera</taxon>
        <taxon>Rotifera</taxon>
        <taxon>Eurotatoria</taxon>
        <taxon>Monogononta</taxon>
        <taxon>Pseudotrocha</taxon>
        <taxon>Ploima</taxon>
        <taxon>Brachionidae</taxon>
        <taxon>Brachionus</taxon>
    </lineage>
</organism>
<feature type="transmembrane region" description="Helical" evidence="9">
    <location>
        <begin position="202"/>
        <end position="226"/>
    </location>
</feature>
<evidence type="ECO:0000259" key="10">
    <source>
        <dbReference type="Pfam" id="PF01769"/>
    </source>
</evidence>
<comment type="caution">
    <text evidence="11">The sequence shown here is derived from an EMBL/GenBank/DDBJ whole genome shotgun (WGS) entry which is preliminary data.</text>
</comment>
<dbReference type="FunFam" id="1.10.357.20:FF:000001">
    <property type="entry name" value="Solute carrier family 41 member 2"/>
    <property type="match status" value="1"/>
</dbReference>
<dbReference type="GO" id="GO:0008324">
    <property type="term" value="F:monoatomic cation transmembrane transporter activity"/>
    <property type="evidence" value="ECO:0007669"/>
    <property type="project" value="InterPro"/>
</dbReference>
<feature type="transmembrane region" description="Helical" evidence="9">
    <location>
        <begin position="347"/>
        <end position="369"/>
    </location>
</feature>
<evidence type="ECO:0000256" key="2">
    <source>
        <dbReference type="ARBA" id="ARBA00009749"/>
    </source>
</evidence>
<feature type="transmembrane region" description="Helical" evidence="9">
    <location>
        <begin position="476"/>
        <end position="498"/>
    </location>
</feature>
<dbReference type="SUPFAM" id="SSF161093">
    <property type="entry name" value="MgtE membrane domain-like"/>
    <property type="match status" value="2"/>
</dbReference>
<keyword evidence="12" id="KW-1185">Reference proteome</keyword>
<feature type="transmembrane region" description="Helical" evidence="9">
    <location>
        <begin position="436"/>
        <end position="455"/>
    </location>
</feature>
<dbReference type="PANTHER" id="PTHR16228">
    <property type="entry name" value="DIVALENT CATION TRANSPORTER SOLUTE CARRIER FAMILY 41"/>
    <property type="match status" value="1"/>
</dbReference>
<dbReference type="OrthoDB" id="5791097at2759"/>
<dbReference type="AlphaFoldDB" id="A0A813M639"/>
<name>A0A813M639_9BILA</name>
<feature type="transmembrane region" description="Helical" evidence="9">
    <location>
        <begin position="121"/>
        <end position="146"/>
    </location>
</feature>
<evidence type="ECO:0000256" key="6">
    <source>
        <dbReference type="ARBA" id="ARBA00022989"/>
    </source>
</evidence>
<dbReference type="EMBL" id="CAJNOC010000085">
    <property type="protein sequence ID" value="CAF0713617.1"/>
    <property type="molecule type" value="Genomic_DNA"/>
</dbReference>
<dbReference type="Proteomes" id="UP000663879">
    <property type="component" value="Unassembled WGS sequence"/>
</dbReference>
<keyword evidence="5" id="KW-0460">Magnesium</keyword>
<comment type="subcellular location">
    <subcellularLocation>
        <location evidence="1">Membrane</location>
        <topology evidence="1">Multi-pass membrane protein</topology>
    </subcellularLocation>
</comment>
<feature type="transmembrane region" description="Helical" evidence="9">
    <location>
        <begin position="518"/>
        <end position="538"/>
    </location>
</feature>
<evidence type="ECO:0000256" key="3">
    <source>
        <dbReference type="ARBA" id="ARBA00022448"/>
    </source>
</evidence>
<keyword evidence="6 9" id="KW-1133">Transmembrane helix</keyword>
<keyword evidence="7" id="KW-0406">Ion transport</keyword>
<dbReference type="PANTHER" id="PTHR16228:SF7">
    <property type="entry name" value="SLC41A_MGTE INTEGRAL MEMBRANE DOMAIN-CONTAINING PROTEIN"/>
    <property type="match status" value="1"/>
</dbReference>
<keyword evidence="3" id="KW-0813">Transport</keyword>
<evidence type="ECO:0000256" key="5">
    <source>
        <dbReference type="ARBA" id="ARBA00022842"/>
    </source>
</evidence>
<feature type="transmembrane region" description="Helical" evidence="9">
    <location>
        <begin position="246"/>
        <end position="270"/>
    </location>
</feature>